<dbReference type="Pfam" id="PF13456">
    <property type="entry name" value="RVT_3"/>
    <property type="match status" value="1"/>
</dbReference>
<accession>A0A7J9I5S8</accession>
<feature type="domain" description="RNase H type-1" evidence="1">
    <location>
        <begin position="3"/>
        <end position="69"/>
    </location>
</feature>
<dbReference type="OrthoDB" id="977403at2759"/>
<dbReference type="InterPro" id="IPR002156">
    <property type="entry name" value="RNaseH_domain"/>
</dbReference>
<evidence type="ECO:0000313" key="2">
    <source>
        <dbReference type="EMBL" id="MBA0817481.1"/>
    </source>
</evidence>
<dbReference type="GO" id="GO:0003676">
    <property type="term" value="F:nucleic acid binding"/>
    <property type="evidence" value="ECO:0007669"/>
    <property type="project" value="InterPro"/>
</dbReference>
<dbReference type="AlphaFoldDB" id="A0A7J9I5S8"/>
<protein>
    <recommendedName>
        <fullName evidence="1">RNase H type-1 domain-containing protein</fullName>
    </recommendedName>
</protein>
<dbReference type="GO" id="GO:0004523">
    <property type="term" value="F:RNA-DNA hybrid ribonuclease activity"/>
    <property type="evidence" value="ECO:0007669"/>
    <property type="project" value="InterPro"/>
</dbReference>
<organism evidence="2 3">
    <name type="scientific">Gossypium harknessii</name>
    <dbReference type="NCBI Taxonomy" id="34285"/>
    <lineage>
        <taxon>Eukaryota</taxon>
        <taxon>Viridiplantae</taxon>
        <taxon>Streptophyta</taxon>
        <taxon>Embryophyta</taxon>
        <taxon>Tracheophyta</taxon>
        <taxon>Spermatophyta</taxon>
        <taxon>Magnoliopsida</taxon>
        <taxon>eudicotyledons</taxon>
        <taxon>Gunneridae</taxon>
        <taxon>Pentapetalae</taxon>
        <taxon>rosids</taxon>
        <taxon>malvids</taxon>
        <taxon>Malvales</taxon>
        <taxon>Malvaceae</taxon>
        <taxon>Malvoideae</taxon>
        <taxon>Gossypium</taxon>
    </lineage>
</organism>
<reference evidence="2 3" key="1">
    <citation type="journal article" date="2019" name="Genome Biol. Evol.">
        <title>Insights into the evolution of the New World diploid cottons (Gossypium, subgenus Houzingenia) based on genome sequencing.</title>
        <authorList>
            <person name="Grover C.E."/>
            <person name="Arick M.A. 2nd"/>
            <person name="Thrash A."/>
            <person name="Conover J.L."/>
            <person name="Sanders W.S."/>
            <person name="Peterson D.G."/>
            <person name="Frelichowski J.E."/>
            <person name="Scheffler J.A."/>
            <person name="Scheffler B.E."/>
            <person name="Wendel J.F."/>
        </authorList>
    </citation>
    <scope>NUCLEOTIDE SEQUENCE [LARGE SCALE GENOMIC DNA]</scope>
    <source>
        <strain evidence="2">0</strain>
        <tissue evidence="2">Leaf</tissue>
    </source>
</reference>
<comment type="caution">
    <text evidence="2">The sequence shown here is derived from an EMBL/GenBank/DDBJ whole genome shotgun (WGS) entry which is preliminary data.</text>
</comment>
<evidence type="ECO:0000259" key="1">
    <source>
        <dbReference type="Pfam" id="PF13456"/>
    </source>
</evidence>
<sequence length="103" mass="11655">MSFGLVARDHDGFVLGGRAGVLEINAGAEWVELQALAESMELAQEKRWLKLELESDYANMAPQCCNKAVDQLCKWAYKNNCTKAFDMDYPFEIHDVILRDAIN</sequence>
<keyword evidence="3" id="KW-1185">Reference proteome</keyword>
<dbReference type="EMBL" id="JABFAD010026516">
    <property type="protein sequence ID" value="MBA0817481.1"/>
    <property type="molecule type" value="Genomic_DNA"/>
</dbReference>
<evidence type="ECO:0000313" key="3">
    <source>
        <dbReference type="Proteomes" id="UP000593560"/>
    </source>
</evidence>
<dbReference type="Proteomes" id="UP000593560">
    <property type="component" value="Unassembled WGS sequence"/>
</dbReference>
<proteinExistence type="predicted"/>
<gene>
    <name evidence="2" type="ORF">Gohar_022040</name>
</gene>
<name>A0A7J9I5S8_9ROSI</name>